<dbReference type="AlphaFoldDB" id="A0A0J6YKQ3"/>
<dbReference type="Proteomes" id="UP000054565">
    <property type="component" value="Unassembled WGS sequence"/>
</dbReference>
<accession>A0A0J6YKQ3</accession>
<sequence length="258" mass="27808">MRHVPASSFLGEMSPRAHRMTADAHTRGKGSLALATDLASILRAEEGPGRGVGRSSTLWTLTALGWTYVNVAKHRNEGSPVVEMPFIDAPCRAAPSLTSTVGLERIQPCLLLVSCHSTTPGALEYSLTGRQCDGQRASLSLISSHGPGGYRDEPDTFRLLSPEHPCSHGISTSLLYMVRNHSDRARWPCMLDIPRLISETAYKRLATRASSPSASAIRVAKNIETPRGPLSSKEVVTHGNRFGCKQAAGPLLSDLTRT</sequence>
<reference evidence="3" key="1">
    <citation type="journal article" date="2010" name="Genome Res.">
        <title>Population genomic sequencing of Coccidioides fungi reveals recent hybridization and transposon control.</title>
        <authorList>
            <person name="Neafsey D.E."/>
            <person name="Barker B.M."/>
            <person name="Sharpton T.J."/>
            <person name="Stajich J.E."/>
            <person name="Park D.J."/>
            <person name="Whiston E."/>
            <person name="Hung C.-Y."/>
            <person name="McMahan C."/>
            <person name="White J."/>
            <person name="Sykes S."/>
            <person name="Heiman D."/>
            <person name="Young S."/>
            <person name="Zeng Q."/>
            <person name="Abouelleil A."/>
            <person name="Aftuck L."/>
            <person name="Bessette D."/>
            <person name="Brown A."/>
            <person name="FitzGerald M."/>
            <person name="Lui A."/>
            <person name="Macdonald J.P."/>
            <person name="Priest M."/>
            <person name="Orbach M.J."/>
            <person name="Galgiani J.N."/>
            <person name="Kirkland T.N."/>
            <person name="Cole G.T."/>
            <person name="Birren B.W."/>
            <person name="Henn M.R."/>
            <person name="Taylor J.W."/>
            <person name="Rounsley S.D."/>
        </authorList>
    </citation>
    <scope>NUCLEOTIDE SEQUENCE [LARGE SCALE GENOMIC DNA]</scope>
    <source>
        <strain evidence="3">RMSCC 2394</strain>
    </source>
</reference>
<gene>
    <name evidence="2" type="ORF">CIRG_08907</name>
</gene>
<organism evidence="2 3">
    <name type="scientific">Coccidioides immitis RMSCC 2394</name>
    <dbReference type="NCBI Taxonomy" id="404692"/>
    <lineage>
        <taxon>Eukaryota</taxon>
        <taxon>Fungi</taxon>
        <taxon>Dikarya</taxon>
        <taxon>Ascomycota</taxon>
        <taxon>Pezizomycotina</taxon>
        <taxon>Eurotiomycetes</taxon>
        <taxon>Eurotiomycetidae</taxon>
        <taxon>Onygenales</taxon>
        <taxon>Onygenaceae</taxon>
        <taxon>Coccidioides</taxon>
    </lineage>
</organism>
<evidence type="ECO:0000256" key="1">
    <source>
        <dbReference type="SAM" id="MobiDB-lite"/>
    </source>
</evidence>
<proteinExistence type="predicted"/>
<protein>
    <submittedName>
        <fullName evidence="2">Uncharacterized protein</fullName>
    </submittedName>
</protein>
<evidence type="ECO:0000313" key="2">
    <source>
        <dbReference type="EMBL" id="KMP09226.1"/>
    </source>
</evidence>
<feature type="region of interest" description="Disordered" evidence="1">
    <location>
        <begin position="1"/>
        <end position="26"/>
    </location>
</feature>
<name>A0A0J6YKQ3_COCIT</name>
<dbReference type="EMBL" id="DS028098">
    <property type="protein sequence ID" value="KMP09226.1"/>
    <property type="molecule type" value="Genomic_DNA"/>
</dbReference>
<evidence type="ECO:0000313" key="3">
    <source>
        <dbReference type="Proteomes" id="UP000054565"/>
    </source>
</evidence>